<dbReference type="Proteomes" id="UP000248326">
    <property type="component" value="Unassembled WGS sequence"/>
</dbReference>
<organism evidence="1 2">
    <name type="scientific">Deinococcus yavapaiensis KR-236</name>
    <dbReference type="NCBI Taxonomy" id="694435"/>
    <lineage>
        <taxon>Bacteria</taxon>
        <taxon>Thermotogati</taxon>
        <taxon>Deinococcota</taxon>
        <taxon>Deinococci</taxon>
        <taxon>Deinococcales</taxon>
        <taxon>Deinococcaceae</taxon>
        <taxon>Deinococcus</taxon>
    </lineage>
</organism>
<dbReference type="EMBL" id="QJSX01000022">
    <property type="protein sequence ID" value="PYE49474.1"/>
    <property type="molecule type" value="Genomic_DNA"/>
</dbReference>
<dbReference type="AlphaFoldDB" id="A0A318SGS6"/>
<keyword evidence="2" id="KW-1185">Reference proteome</keyword>
<reference evidence="1 2" key="1">
    <citation type="submission" date="2018-06" db="EMBL/GenBank/DDBJ databases">
        <title>Genomic Encyclopedia of Type Strains, Phase IV (KMG-IV): sequencing the most valuable type-strain genomes for metagenomic binning, comparative biology and taxonomic classification.</title>
        <authorList>
            <person name="Goeker M."/>
        </authorList>
    </citation>
    <scope>NUCLEOTIDE SEQUENCE [LARGE SCALE GENOMIC DNA]</scope>
    <source>
        <strain evidence="1 2">DSM 18048</strain>
    </source>
</reference>
<proteinExistence type="predicted"/>
<evidence type="ECO:0000313" key="1">
    <source>
        <dbReference type="EMBL" id="PYE49474.1"/>
    </source>
</evidence>
<accession>A0A318SGS6</accession>
<name>A0A318SGS6_9DEIO</name>
<protein>
    <submittedName>
        <fullName evidence="1">Uncharacterized protein</fullName>
    </submittedName>
</protein>
<sequence length="69" mass="7697">MSDGVPNVLSLSVIAHVLCMSYKTPRGQADRGHVACVQFTLCGKRWVRREEVERLARVLSVTPDYPLAL</sequence>
<gene>
    <name evidence="1" type="ORF">DES52_12220</name>
</gene>
<comment type="caution">
    <text evidence="1">The sequence shown here is derived from an EMBL/GenBank/DDBJ whole genome shotgun (WGS) entry which is preliminary data.</text>
</comment>
<evidence type="ECO:0000313" key="2">
    <source>
        <dbReference type="Proteomes" id="UP000248326"/>
    </source>
</evidence>